<comment type="caution">
    <text evidence="1">The sequence shown here is derived from an EMBL/GenBank/DDBJ whole genome shotgun (WGS) entry which is preliminary data.</text>
</comment>
<sequence length="66" mass="7858">ITKLVEKINKFIIRKGFEGNLTNFVNNISWNEVYFSRVPYYWARECKKSGFDTSKWLIEPNPNPSE</sequence>
<gene>
    <name evidence="1" type="ORF">LCGC14_2845530</name>
</gene>
<accession>A0A0F8YA10</accession>
<proteinExistence type="predicted"/>
<protein>
    <submittedName>
        <fullName evidence="1">Uncharacterized protein</fullName>
    </submittedName>
</protein>
<reference evidence="1" key="1">
    <citation type="journal article" date="2015" name="Nature">
        <title>Complex archaea that bridge the gap between prokaryotes and eukaryotes.</title>
        <authorList>
            <person name="Spang A."/>
            <person name="Saw J.H."/>
            <person name="Jorgensen S.L."/>
            <person name="Zaremba-Niedzwiedzka K."/>
            <person name="Martijn J."/>
            <person name="Lind A.E."/>
            <person name="van Eijk R."/>
            <person name="Schleper C."/>
            <person name="Guy L."/>
            <person name="Ettema T.J."/>
        </authorList>
    </citation>
    <scope>NUCLEOTIDE SEQUENCE</scope>
</reference>
<dbReference type="EMBL" id="LAZR01054580">
    <property type="protein sequence ID" value="KKK78243.1"/>
    <property type="molecule type" value="Genomic_DNA"/>
</dbReference>
<organism evidence="1">
    <name type="scientific">marine sediment metagenome</name>
    <dbReference type="NCBI Taxonomy" id="412755"/>
    <lineage>
        <taxon>unclassified sequences</taxon>
        <taxon>metagenomes</taxon>
        <taxon>ecological metagenomes</taxon>
    </lineage>
</organism>
<name>A0A0F8YA10_9ZZZZ</name>
<feature type="non-terminal residue" evidence="1">
    <location>
        <position position="1"/>
    </location>
</feature>
<dbReference type="AlphaFoldDB" id="A0A0F8YA10"/>
<evidence type="ECO:0000313" key="1">
    <source>
        <dbReference type="EMBL" id="KKK78243.1"/>
    </source>
</evidence>